<evidence type="ECO:0000313" key="2">
    <source>
        <dbReference type="Proteomes" id="UP000595140"/>
    </source>
</evidence>
<organism evidence="1 2">
    <name type="scientific">Cuscuta campestris</name>
    <dbReference type="NCBI Taxonomy" id="132261"/>
    <lineage>
        <taxon>Eukaryota</taxon>
        <taxon>Viridiplantae</taxon>
        <taxon>Streptophyta</taxon>
        <taxon>Embryophyta</taxon>
        <taxon>Tracheophyta</taxon>
        <taxon>Spermatophyta</taxon>
        <taxon>Magnoliopsida</taxon>
        <taxon>eudicotyledons</taxon>
        <taxon>Gunneridae</taxon>
        <taxon>Pentapetalae</taxon>
        <taxon>asterids</taxon>
        <taxon>lamiids</taxon>
        <taxon>Solanales</taxon>
        <taxon>Convolvulaceae</taxon>
        <taxon>Cuscuteae</taxon>
        <taxon>Cuscuta</taxon>
        <taxon>Cuscuta subgen. Grammica</taxon>
        <taxon>Cuscuta sect. Cleistogrammica</taxon>
    </lineage>
</organism>
<dbReference type="EMBL" id="OOIL02006271">
    <property type="protein sequence ID" value="VFQ96803.1"/>
    <property type="molecule type" value="Genomic_DNA"/>
</dbReference>
<protein>
    <submittedName>
        <fullName evidence="1">Uncharacterized protein</fullName>
    </submittedName>
</protein>
<proteinExistence type="predicted"/>
<name>A0A484N6V5_9ASTE</name>
<evidence type="ECO:0000313" key="1">
    <source>
        <dbReference type="EMBL" id="VFQ96803.1"/>
    </source>
</evidence>
<gene>
    <name evidence="1" type="ORF">CCAM_LOCUS38579</name>
</gene>
<reference evidence="1 2" key="1">
    <citation type="submission" date="2018-04" db="EMBL/GenBank/DDBJ databases">
        <authorList>
            <person name="Vogel A."/>
        </authorList>
    </citation>
    <scope>NUCLEOTIDE SEQUENCE [LARGE SCALE GENOMIC DNA]</scope>
</reference>
<sequence length="153" mass="17601">MIKDSELALMRDLLGDPFRVHHPDTMDGVNLTCNPEPGSFLVMHYDSTLYGFRFPLHSFIREVWPPPSLCPYYVVDHDLLIWGQGRHHLLELLRRDLDLLDEEFSFRHTNREVTTSGGASLPFMRIAGGLVGVYACLHHDYVEGFLLSKTLEF</sequence>
<dbReference type="AlphaFoldDB" id="A0A484N6V5"/>
<keyword evidence="2" id="KW-1185">Reference proteome</keyword>
<accession>A0A484N6V5</accession>
<dbReference type="Proteomes" id="UP000595140">
    <property type="component" value="Unassembled WGS sequence"/>
</dbReference>